<feature type="domain" description="RRM" evidence="6">
    <location>
        <begin position="133"/>
        <end position="210"/>
    </location>
</feature>
<sequence>MASDDFDIVIEAMLEAPYKKEEDDQQRKEVQKDGPSNTNASSNGNSGSGTSGSSASGEASNRSRDRDRHRRRSTRSRSRERQRRHRSRSWDRRHSSESRSRDRRREDRVRYRSPPLATGEPIDNLSPEERDARTVFCMQLAARIRPRDLEDFFSAVGKVRDVRIISDRNSRRSKGIAYVEFCEIQSVPLAIGLTGQRLLGVPIIVQASQAEKNRLAAMANNLQKGSGGPMRLYVGSLHFNITEDMLRGIFEPFGKIDNIVLMKDSDTGRSKGYGFITFSDSECARRALEQLNGFELAGRPMRVGHVTERLDGGTDITFPDGDQELDLGSAGGRLQLMAKLAEGSGMQLPTTTAAAAAAAQAAAALQLNGTVPLGALNPAALTALSPALNLASQAIASQCFQLSSLFTPQTM</sequence>
<dbReference type="PANTHER" id="PTHR48036">
    <property type="entry name" value="SPLICING FACTOR (PAD-1), PUTATIVE (AFU_ORTHOLOGUE AFUA_1G15810)-RELATED"/>
    <property type="match status" value="1"/>
</dbReference>
<evidence type="ECO:0000313" key="8">
    <source>
        <dbReference type="Proteomes" id="UP000823872"/>
    </source>
</evidence>
<evidence type="ECO:0000256" key="1">
    <source>
        <dbReference type="ARBA" id="ARBA00022553"/>
    </source>
</evidence>
<feature type="region of interest" description="Disordered" evidence="5">
    <location>
        <begin position="14"/>
        <end position="127"/>
    </location>
</feature>
<dbReference type="Proteomes" id="UP000823872">
    <property type="component" value="Chromosome B3"/>
</dbReference>
<evidence type="ECO:0000313" key="7">
    <source>
        <dbReference type="Ensembl" id="ENSFCTP00005025570.1"/>
    </source>
</evidence>
<feature type="compositionally biased region" description="Basic and acidic residues" evidence="5">
    <location>
        <begin position="17"/>
        <end position="32"/>
    </location>
</feature>
<evidence type="ECO:0000256" key="2">
    <source>
        <dbReference type="ARBA" id="ARBA00022737"/>
    </source>
</evidence>
<evidence type="ECO:0000259" key="6">
    <source>
        <dbReference type="PROSITE" id="PS50102"/>
    </source>
</evidence>
<feature type="compositionally biased region" description="Low complexity" evidence="5">
    <location>
        <begin position="51"/>
        <end position="60"/>
    </location>
</feature>
<reference evidence="7" key="2">
    <citation type="submission" date="2025-08" db="UniProtKB">
        <authorList>
            <consortium name="Ensembl"/>
        </authorList>
    </citation>
    <scope>IDENTIFICATION</scope>
    <source>
        <strain evidence="7">breed Abyssinian</strain>
    </source>
</reference>
<proteinExistence type="predicted"/>
<reference evidence="7 8" key="1">
    <citation type="submission" date="2021-02" db="EMBL/GenBank/DDBJ databases">
        <title>Safari Cat Assemblies.</title>
        <authorList>
            <person name="Bredemeyer K.R."/>
            <person name="Murphy W.J."/>
        </authorList>
    </citation>
    <scope>NUCLEOTIDE SEQUENCE [LARGE SCALE GENOMIC DNA]</scope>
</reference>
<keyword evidence="8" id="KW-1185">Reference proteome</keyword>
<accession>A0ABI7XSQ6</accession>
<dbReference type="Pfam" id="PF00076">
    <property type="entry name" value="RRM_1"/>
    <property type="match status" value="2"/>
</dbReference>
<keyword evidence="3 4" id="KW-0694">RNA-binding</keyword>
<dbReference type="InterPro" id="IPR012677">
    <property type="entry name" value="Nucleotide-bd_a/b_plait_sf"/>
</dbReference>
<feature type="compositionally biased region" description="Basic and acidic residues" evidence="5">
    <location>
        <begin position="88"/>
        <end position="110"/>
    </location>
</feature>
<dbReference type="Pfam" id="PF15519">
    <property type="entry name" value="RBM39linker"/>
    <property type="match status" value="1"/>
</dbReference>
<evidence type="ECO:0000256" key="3">
    <source>
        <dbReference type="ARBA" id="ARBA00022884"/>
    </source>
</evidence>
<dbReference type="CDD" id="cd12537">
    <property type="entry name" value="RRM1_RBM23"/>
    <property type="match status" value="1"/>
</dbReference>
<keyword evidence="1" id="KW-0597">Phosphoprotein</keyword>
<dbReference type="SMART" id="SM00360">
    <property type="entry name" value="RRM"/>
    <property type="match status" value="2"/>
</dbReference>
<keyword evidence="2" id="KW-0677">Repeat</keyword>
<dbReference type="CDD" id="cd12284">
    <property type="entry name" value="RRM2_RBM23_RBM39"/>
    <property type="match status" value="1"/>
</dbReference>
<feature type="compositionally biased region" description="Basic residues" evidence="5">
    <location>
        <begin position="67"/>
        <end position="87"/>
    </location>
</feature>
<dbReference type="InterPro" id="IPR006509">
    <property type="entry name" value="RBM39_SF"/>
</dbReference>
<dbReference type="NCBIfam" id="TIGR01622">
    <property type="entry name" value="SF-CC1"/>
    <property type="match status" value="1"/>
</dbReference>
<evidence type="ECO:0000256" key="5">
    <source>
        <dbReference type="SAM" id="MobiDB-lite"/>
    </source>
</evidence>
<dbReference type="PROSITE" id="PS50102">
    <property type="entry name" value="RRM"/>
    <property type="match status" value="2"/>
</dbReference>
<dbReference type="InterPro" id="IPR000504">
    <property type="entry name" value="RRM_dom"/>
</dbReference>
<name>A0ABI7XSQ6_FELCA</name>
<gene>
    <name evidence="7" type="primary">RBM23</name>
</gene>
<feature type="domain" description="RRM" evidence="6">
    <location>
        <begin position="230"/>
        <end position="308"/>
    </location>
</feature>
<dbReference type="Ensembl" id="ENSFCTT00005036844.1">
    <property type="protein sequence ID" value="ENSFCTP00005025570.1"/>
    <property type="gene ID" value="ENSFCTG00005012910.1"/>
</dbReference>
<feature type="compositionally biased region" description="Low complexity" evidence="5">
    <location>
        <begin position="36"/>
        <end position="45"/>
    </location>
</feature>
<organism evidence="7 8">
    <name type="scientific">Felis catus</name>
    <name type="common">Cat</name>
    <name type="synonym">Felis silvestris catus</name>
    <dbReference type="NCBI Taxonomy" id="9685"/>
    <lineage>
        <taxon>Eukaryota</taxon>
        <taxon>Metazoa</taxon>
        <taxon>Chordata</taxon>
        <taxon>Craniata</taxon>
        <taxon>Vertebrata</taxon>
        <taxon>Euteleostomi</taxon>
        <taxon>Mammalia</taxon>
        <taxon>Eutheria</taxon>
        <taxon>Laurasiatheria</taxon>
        <taxon>Carnivora</taxon>
        <taxon>Feliformia</taxon>
        <taxon>Felidae</taxon>
        <taxon>Felinae</taxon>
        <taxon>Felis</taxon>
    </lineage>
</organism>
<reference evidence="7" key="3">
    <citation type="submission" date="2025-09" db="UniProtKB">
        <authorList>
            <consortium name="Ensembl"/>
        </authorList>
    </citation>
    <scope>IDENTIFICATION</scope>
    <source>
        <strain evidence="7">breed Abyssinian</strain>
    </source>
</reference>
<dbReference type="GeneTree" id="ENSGT00940000162546"/>
<protein>
    <recommendedName>
        <fullName evidence="6">RRM domain-containing protein</fullName>
    </recommendedName>
</protein>
<dbReference type="Gene3D" id="3.30.70.330">
    <property type="match status" value="2"/>
</dbReference>
<evidence type="ECO:0000256" key="4">
    <source>
        <dbReference type="PROSITE-ProRule" id="PRU00176"/>
    </source>
</evidence>
<dbReference type="InterPro" id="IPR029123">
    <property type="entry name" value="RBM39_linker"/>
</dbReference>
<dbReference type="SUPFAM" id="SSF54928">
    <property type="entry name" value="RNA-binding domain, RBD"/>
    <property type="match status" value="2"/>
</dbReference>
<dbReference type="InterPro" id="IPR035979">
    <property type="entry name" value="RBD_domain_sf"/>
</dbReference>